<feature type="transmembrane region" description="Helical" evidence="6">
    <location>
        <begin position="174"/>
        <end position="195"/>
    </location>
</feature>
<organism evidence="7 8">
    <name type="scientific">Roseovarius lutimaris</name>
    <dbReference type="NCBI Taxonomy" id="1005928"/>
    <lineage>
        <taxon>Bacteria</taxon>
        <taxon>Pseudomonadati</taxon>
        <taxon>Pseudomonadota</taxon>
        <taxon>Alphaproteobacteria</taxon>
        <taxon>Rhodobacterales</taxon>
        <taxon>Roseobacteraceae</taxon>
        <taxon>Roseovarius</taxon>
    </lineage>
</organism>
<keyword evidence="8" id="KW-1185">Reference proteome</keyword>
<sequence length="197" mass="20981">MQAEIAGFALGLSLILAIGSQNAFVLRQGLRREHVLAVVLVCALSDAALITFGVTGFGALAERVPGLERVMRYGGAAFLIWYGARSFLTAWRGGEVLEAGAGAGSLRRAVLTCLALTWLNPHVYLDTVVLLGSVSSQYGDRLGFGLGAVSASFVFFFCLGYGARLLAPLFRRELSWRVLDAGIGVVMWVIAARLLTG</sequence>
<keyword evidence="4 6" id="KW-1133">Transmembrane helix</keyword>
<evidence type="ECO:0000256" key="1">
    <source>
        <dbReference type="ARBA" id="ARBA00004651"/>
    </source>
</evidence>
<protein>
    <submittedName>
        <fullName evidence="7">L-lysine exporter family protein LysE/ArgO</fullName>
    </submittedName>
</protein>
<dbReference type="RefSeq" id="WP_092841730.1">
    <property type="nucleotide sequence ID" value="NZ_FOVP01000024.1"/>
</dbReference>
<feature type="transmembrane region" description="Helical" evidence="6">
    <location>
        <begin position="142"/>
        <end position="162"/>
    </location>
</feature>
<dbReference type="GO" id="GO:0015171">
    <property type="term" value="F:amino acid transmembrane transporter activity"/>
    <property type="evidence" value="ECO:0007669"/>
    <property type="project" value="TreeGrafter"/>
</dbReference>
<evidence type="ECO:0000256" key="2">
    <source>
        <dbReference type="ARBA" id="ARBA00022475"/>
    </source>
</evidence>
<evidence type="ECO:0000256" key="4">
    <source>
        <dbReference type="ARBA" id="ARBA00022989"/>
    </source>
</evidence>
<name>A0A1I5G166_9RHOB</name>
<feature type="transmembrane region" description="Helical" evidence="6">
    <location>
        <begin position="73"/>
        <end position="91"/>
    </location>
</feature>
<keyword evidence="3 6" id="KW-0812">Transmembrane</keyword>
<evidence type="ECO:0000256" key="6">
    <source>
        <dbReference type="SAM" id="Phobius"/>
    </source>
</evidence>
<dbReference type="STRING" id="1005928.SAMN04487859_1247"/>
<dbReference type="PANTHER" id="PTHR30086">
    <property type="entry name" value="ARGININE EXPORTER PROTEIN ARGO"/>
    <property type="match status" value="1"/>
</dbReference>
<gene>
    <name evidence="7" type="ORF">SAMN04487859_1247</name>
</gene>
<keyword evidence="5 6" id="KW-0472">Membrane</keyword>
<dbReference type="PANTHER" id="PTHR30086:SF20">
    <property type="entry name" value="ARGININE EXPORTER PROTEIN ARGO-RELATED"/>
    <property type="match status" value="1"/>
</dbReference>
<evidence type="ECO:0000256" key="5">
    <source>
        <dbReference type="ARBA" id="ARBA00023136"/>
    </source>
</evidence>
<dbReference type="EMBL" id="FOVP01000024">
    <property type="protein sequence ID" value="SFO29732.1"/>
    <property type="molecule type" value="Genomic_DNA"/>
</dbReference>
<dbReference type="InterPro" id="IPR001123">
    <property type="entry name" value="LeuE-type"/>
</dbReference>
<reference evidence="8" key="1">
    <citation type="submission" date="2016-10" db="EMBL/GenBank/DDBJ databases">
        <authorList>
            <person name="Varghese N."/>
            <person name="Submissions S."/>
        </authorList>
    </citation>
    <scope>NUCLEOTIDE SEQUENCE [LARGE SCALE GENOMIC DNA]</scope>
    <source>
        <strain evidence="8">DSM 28463</strain>
    </source>
</reference>
<dbReference type="GO" id="GO:0005886">
    <property type="term" value="C:plasma membrane"/>
    <property type="evidence" value="ECO:0007669"/>
    <property type="project" value="UniProtKB-SubCell"/>
</dbReference>
<dbReference type="AlphaFoldDB" id="A0A1I5G166"/>
<feature type="transmembrane region" description="Helical" evidence="6">
    <location>
        <begin position="35"/>
        <end position="61"/>
    </location>
</feature>
<accession>A0A1I5G166</accession>
<comment type="subcellular location">
    <subcellularLocation>
        <location evidence="1">Cell membrane</location>
        <topology evidence="1">Multi-pass membrane protein</topology>
    </subcellularLocation>
</comment>
<dbReference type="OrthoDB" id="5638726at2"/>
<dbReference type="Pfam" id="PF01810">
    <property type="entry name" value="LysE"/>
    <property type="match status" value="1"/>
</dbReference>
<evidence type="ECO:0000313" key="8">
    <source>
        <dbReference type="Proteomes" id="UP000198599"/>
    </source>
</evidence>
<evidence type="ECO:0000313" key="7">
    <source>
        <dbReference type="EMBL" id="SFO29732.1"/>
    </source>
</evidence>
<dbReference type="Proteomes" id="UP000198599">
    <property type="component" value="Unassembled WGS sequence"/>
</dbReference>
<proteinExistence type="predicted"/>
<keyword evidence="2" id="KW-1003">Cell membrane</keyword>
<evidence type="ECO:0000256" key="3">
    <source>
        <dbReference type="ARBA" id="ARBA00022692"/>
    </source>
</evidence>